<evidence type="ECO:0000313" key="1">
    <source>
        <dbReference type="EMBL" id="AAU49017.1"/>
    </source>
</evidence>
<protein>
    <submittedName>
        <fullName evidence="1">Lipoprotein, putative</fullName>
    </submittedName>
</protein>
<proteinExistence type="predicted"/>
<keyword evidence="2" id="KW-1185">Reference proteome</keyword>
<organism evidence="1 2">
    <name type="scientific">Burkholderia mallei (strain ATCC 23344)</name>
    <dbReference type="NCBI Taxonomy" id="243160"/>
    <lineage>
        <taxon>Bacteria</taxon>
        <taxon>Pseudomonadati</taxon>
        <taxon>Pseudomonadota</taxon>
        <taxon>Betaproteobacteria</taxon>
        <taxon>Burkholderiales</taxon>
        <taxon>Burkholderiaceae</taxon>
        <taxon>Burkholderia</taxon>
        <taxon>pseudomallei group</taxon>
    </lineage>
</organism>
<dbReference type="PROSITE" id="PS51257">
    <property type="entry name" value="PROKAR_LIPOPROTEIN"/>
    <property type="match status" value="1"/>
</dbReference>
<evidence type="ECO:0000313" key="2">
    <source>
        <dbReference type="Proteomes" id="UP000006693"/>
    </source>
</evidence>
<dbReference type="HOGENOM" id="CLU_3267000_0_0_4"/>
<accession>A0A0H2WJD1</accession>
<gene>
    <name evidence="1" type="ordered locus">BMA1013</name>
</gene>
<keyword evidence="1" id="KW-0449">Lipoprotein</keyword>
<dbReference type="AlphaFoldDB" id="A0A0H2WJD1"/>
<dbReference type="EMBL" id="CP000010">
    <property type="protein sequence ID" value="AAU49017.1"/>
    <property type="molecule type" value="Genomic_DNA"/>
</dbReference>
<dbReference type="KEGG" id="bma:BMA1013"/>
<sequence length="41" mass="4212">MRERTGLGGRVIRLGVALAQLSTSCNVSTAAHRESGAAGTR</sequence>
<reference evidence="1 2" key="1">
    <citation type="journal article" date="2004" name="Proc. Natl. Acad. Sci. U.S.A.">
        <title>Structural flexibility in the Burkholderia mallei genome.</title>
        <authorList>
            <person name="Nierman W.C."/>
            <person name="DeShazer D."/>
            <person name="Kim H.S."/>
            <person name="Tettelin H."/>
            <person name="Nelson K.E."/>
            <person name="Feldblyum T."/>
            <person name="Ulrich R.L."/>
            <person name="Ronning C.M."/>
            <person name="Brinkac L.M."/>
            <person name="Daugherty S.C."/>
            <person name="Davidsen T.D."/>
            <person name="Deboy R.T."/>
            <person name="Dimitrov G."/>
            <person name="Dodson R.J."/>
            <person name="Durkin A.S."/>
            <person name="Gwinn M.L."/>
            <person name="Haft D.H."/>
            <person name="Khouri H."/>
            <person name="Kolonay J.F."/>
            <person name="Madupu R."/>
            <person name="Mohammoud Y."/>
            <person name="Nelson W.C."/>
            <person name="Radune D."/>
            <person name="Romero C.M."/>
            <person name="Sarria S."/>
            <person name="Selengut J."/>
            <person name="Shamblin C."/>
            <person name="Sullivan S.A."/>
            <person name="White O."/>
            <person name="Yu Y."/>
            <person name="Zafar N."/>
            <person name="Zhou L."/>
            <person name="Fraser C.M."/>
        </authorList>
    </citation>
    <scope>NUCLEOTIDE SEQUENCE [LARGE SCALE GENOMIC DNA]</scope>
    <source>
        <strain evidence="1 2">ATCC 23344</strain>
    </source>
</reference>
<name>A0A0H2WJD1_BURMA</name>
<dbReference type="Proteomes" id="UP000006693">
    <property type="component" value="Chromosome 1"/>
</dbReference>